<dbReference type="GO" id="GO:0009055">
    <property type="term" value="F:electron transfer activity"/>
    <property type="evidence" value="ECO:0007669"/>
    <property type="project" value="InterPro"/>
</dbReference>
<dbReference type="GO" id="GO:0046872">
    <property type="term" value="F:metal ion binding"/>
    <property type="evidence" value="ECO:0007669"/>
    <property type="project" value="UniProtKB-KW"/>
</dbReference>
<dbReference type="EMBL" id="CP159289">
    <property type="protein sequence ID" value="XCH25815.1"/>
    <property type="molecule type" value="Genomic_DNA"/>
</dbReference>
<name>A0AAU8FQK8_9BACT</name>
<feature type="domain" description="Cytochrome c" evidence="5">
    <location>
        <begin position="38"/>
        <end position="111"/>
    </location>
</feature>
<dbReference type="PROSITE" id="PS51007">
    <property type="entry name" value="CYTC"/>
    <property type="match status" value="1"/>
</dbReference>
<dbReference type="Pfam" id="PF13442">
    <property type="entry name" value="Cytochrome_CBB3"/>
    <property type="match status" value="1"/>
</dbReference>
<evidence type="ECO:0000256" key="2">
    <source>
        <dbReference type="ARBA" id="ARBA00022723"/>
    </source>
</evidence>
<organism evidence="6">
    <name type="scientific">Dyadobacter sp. 676</name>
    <dbReference type="NCBI Taxonomy" id="3088362"/>
    <lineage>
        <taxon>Bacteria</taxon>
        <taxon>Pseudomonadati</taxon>
        <taxon>Bacteroidota</taxon>
        <taxon>Cytophagia</taxon>
        <taxon>Cytophagales</taxon>
        <taxon>Spirosomataceae</taxon>
        <taxon>Dyadobacter</taxon>
    </lineage>
</organism>
<dbReference type="InterPro" id="IPR036909">
    <property type="entry name" value="Cyt_c-like_dom_sf"/>
</dbReference>
<keyword evidence="2 4" id="KW-0479">Metal-binding</keyword>
<keyword evidence="1 4" id="KW-0349">Heme</keyword>
<evidence type="ECO:0000313" key="6">
    <source>
        <dbReference type="EMBL" id="XCH25815.1"/>
    </source>
</evidence>
<accession>A0AAU8FQK8</accession>
<dbReference type="Gene3D" id="1.10.760.10">
    <property type="entry name" value="Cytochrome c-like domain"/>
    <property type="match status" value="1"/>
</dbReference>
<sequence length="113" mass="12614">MKQQSITLACLMVWLSICSCAPRRSEPLKERSFNAARAEIANGEALFMTHCQKCHPGGEGGLGMAINSNPAPGFVKRFQIRHGLGVMPAFSKSELSRSDLKDISRYMRAWKHY</sequence>
<dbReference type="SUPFAM" id="SSF46626">
    <property type="entry name" value="Cytochrome c"/>
    <property type="match status" value="1"/>
</dbReference>
<dbReference type="InterPro" id="IPR009056">
    <property type="entry name" value="Cyt_c-like_dom"/>
</dbReference>
<gene>
    <name evidence="6" type="ORF">ABV298_05200</name>
</gene>
<evidence type="ECO:0000259" key="5">
    <source>
        <dbReference type="PROSITE" id="PS51007"/>
    </source>
</evidence>
<dbReference type="RefSeq" id="WP_353721112.1">
    <property type="nucleotide sequence ID" value="NZ_CP159289.1"/>
</dbReference>
<keyword evidence="3 4" id="KW-0408">Iron</keyword>
<evidence type="ECO:0000256" key="1">
    <source>
        <dbReference type="ARBA" id="ARBA00022617"/>
    </source>
</evidence>
<dbReference type="GO" id="GO:0020037">
    <property type="term" value="F:heme binding"/>
    <property type="evidence" value="ECO:0007669"/>
    <property type="project" value="InterPro"/>
</dbReference>
<proteinExistence type="predicted"/>
<dbReference type="AlphaFoldDB" id="A0AAU8FQK8"/>
<reference evidence="6" key="1">
    <citation type="submission" date="2024-06" db="EMBL/GenBank/DDBJ databases">
        <title>Sequencing and assembly of the genome of Dyadobacter sp. strain 676, a symbiont of Cyamopsis tetragonoloba.</title>
        <authorList>
            <person name="Guro P."/>
            <person name="Sazanova A."/>
            <person name="Kuznetsova I."/>
            <person name="Belimov A."/>
            <person name="Safronova V."/>
        </authorList>
    </citation>
    <scope>NUCLEOTIDE SEQUENCE</scope>
    <source>
        <strain evidence="6">676</strain>
    </source>
</reference>
<dbReference type="PROSITE" id="PS51257">
    <property type="entry name" value="PROKAR_LIPOPROTEIN"/>
    <property type="match status" value="1"/>
</dbReference>
<evidence type="ECO:0000256" key="4">
    <source>
        <dbReference type="PROSITE-ProRule" id="PRU00433"/>
    </source>
</evidence>
<protein>
    <submittedName>
        <fullName evidence="6">Cytochrome c</fullName>
    </submittedName>
</protein>
<evidence type="ECO:0000256" key="3">
    <source>
        <dbReference type="ARBA" id="ARBA00023004"/>
    </source>
</evidence>